<dbReference type="Proteomes" id="UP000607559">
    <property type="component" value="Unassembled WGS sequence"/>
</dbReference>
<accession>A0A8J2XTK6</accession>
<reference evidence="1" key="2">
    <citation type="submission" date="2020-09" db="EMBL/GenBank/DDBJ databases">
        <authorList>
            <person name="Sun Q."/>
            <person name="Zhou Y."/>
        </authorList>
    </citation>
    <scope>NUCLEOTIDE SEQUENCE</scope>
    <source>
        <strain evidence="1">CGMCC 1.15448</strain>
    </source>
</reference>
<proteinExistence type="predicted"/>
<gene>
    <name evidence="1" type="ORF">GCM10011511_24220</name>
</gene>
<evidence type="ECO:0000313" key="2">
    <source>
        <dbReference type="Proteomes" id="UP000607559"/>
    </source>
</evidence>
<organism evidence="1 2">
    <name type="scientific">Puia dinghuensis</name>
    <dbReference type="NCBI Taxonomy" id="1792502"/>
    <lineage>
        <taxon>Bacteria</taxon>
        <taxon>Pseudomonadati</taxon>
        <taxon>Bacteroidota</taxon>
        <taxon>Chitinophagia</taxon>
        <taxon>Chitinophagales</taxon>
        <taxon>Chitinophagaceae</taxon>
        <taxon>Puia</taxon>
    </lineage>
</organism>
<dbReference type="EMBL" id="BMJC01000002">
    <property type="protein sequence ID" value="GGB00063.1"/>
    <property type="molecule type" value="Genomic_DNA"/>
</dbReference>
<name>A0A8J2XTK6_9BACT</name>
<protein>
    <submittedName>
        <fullName evidence="1">Membrane protein</fullName>
    </submittedName>
</protein>
<dbReference type="Pfam" id="PF18939">
    <property type="entry name" value="DUF5686"/>
    <property type="match status" value="1"/>
</dbReference>
<sequence length="808" mass="91585">MPVVNVSISAQNGHHGITDASGKFHITVDNPTQKLLFTAMGYESLSLAAEDLPGGDSPVILLSKAYTVLKDVVIKGRRGKYRNKNNPAVELIRKVIANKGRNGPKAEEYSAWREYEKIRMMVDKVPRLLVDNILLKKYKFIFDNKDSTIIPGKSLIPVYIQEVYSDNYARRHPDNNKKIVIGQKSVDFGEYIDMKGISSAFNRLYEDINLYDNTIDAFTMQFVSPVADLAPTFYMYFIRDTIVENGERLVELYFTPRNPEDPLFRGTLFITLDGNYAIRKAELGVSKHVNLNYVREFNVKQDFEKGPGDRYHLVNSDMIALLSPWPKGPGVVGERVVNIKELNHAPIADSIFKGLPVDTLRLAGKQTDSFWTGERSVALSPTEAKTYSNTDSLVKMRSYRRLMDYATAFTAGYKSVGKIDVGQIASFYTFNHLEGQRLKLGGRTNTKMSTSLFGEAYGAYGTKDQRWKYFGALAYAFNHKSIYTYPQHYVQVSYLNDTRALGQENAFAVANNFFTSFSHGINSEWLYNRIVRLSYIHELPTHLTYSFAAKYWEQSPAGSLLYIYKNYADKSDTVSRITTNELSGTLRWAPHEQFFQNKAGRVNIVNHYPIITLQYGRGIKGAFGGQYNFDALHLNVYKRCYIAPLGYSDITLDAGYLGGTLPFPLLTIHPANTSYFYTQTSYNMMNVGEFVSDHYAGIDIDHFFNGFFFNKIPGLKWLRLREVVAGKILYGGLRDANNPAINLNQMKFPLINGVTSTYSLSGTPYIEGSVGVYNIFTLFRLDLVKRFTYLNHPNVSSLGLRISSNFNF</sequence>
<reference evidence="1" key="1">
    <citation type="journal article" date="2014" name="Int. J. Syst. Evol. Microbiol.">
        <title>Complete genome sequence of Corynebacterium casei LMG S-19264T (=DSM 44701T), isolated from a smear-ripened cheese.</title>
        <authorList>
            <consortium name="US DOE Joint Genome Institute (JGI-PGF)"/>
            <person name="Walter F."/>
            <person name="Albersmeier A."/>
            <person name="Kalinowski J."/>
            <person name="Ruckert C."/>
        </authorList>
    </citation>
    <scope>NUCLEOTIDE SEQUENCE</scope>
    <source>
        <strain evidence="1">CGMCC 1.15448</strain>
    </source>
</reference>
<dbReference type="AlphaFoldDB" id="A0A8J2XTK6"/>
<comment type="caution">
    <text evidence="1">The sequence shown here is derived from an EMBL/GenBank/DDBJ whole genome shotgun (WGS) entry which is preliminary data.</text>
</comment>
<evidence type="ECO:0000313" key="1">
    <source>
        <dbReference type="EMBL" id="GGB00063.1"/>
    </source>
</evidence>
<keyword evidence="2" id="KW-1185">Reference proteome</keyword>
<dbReference type="InterPro" id="IPR043741">
    <property type="entry name" value="DUF5686"/>
</dbReference>